<proteinExistence type="predicted"/>
<dbReference type="Gene3D" id="1.10.287.1490">
    <property type="match status" value="1"/>
</dbReference>
<comment type="caution">
    <text evidence="3">The sequence shown here is derived from an EMBL/GenBank/DDBJ whole genome shotgun (WGS) entry which is preliminary data.</text>
</comment>
<keyword evidence="3" id="KW-0238">DNA-binding</keyword>
<evidence type="ECO:0000313" key="3">
    <source>
        <dbReference type="EMBL" id="MBD2799122.1"/>
    </source>
</evidence>
<organism evidence="3">
    <name type="scientific">Xenorhabdus szentirmaii</name>
    <dbReference type="NCBI Taxonomy" id="290112"/>
    <lineage>
        <taxon>Bacteria</taxon>
        <taxon>Pseudomonadati</taxon>
        <taxon>Pseudomonadota</taxon>
        <taxon>Gammaproteobacteria</taxon>
        <taxon>Enterobacterales</taxon>
        <taxon>Morganellaceae</taxon>
        <taxon>Xenorhabdus</taxon>
    </lineage>
</organism>
<accession>A0AAW3YNI4</accession>
<dbReference type="Proteomes" id="UP001193920">
    <property type="component" value="Unassembled WGS sequence"/>
</dbReference>
<name>A0AAW3YNI4_9GAMM</name>
<dbReference type="GO" id="GO:0051382">
    <property type="term" value="P:kinetochore assembly"/>
    <property type="evidence" value="ECO:0007669"/>
    <property type="project" value="InterPro"/>
</dbReference>
<reference evidence="3" key="1">
    <citation type="submission" date="2020-09" db="EMBL/GenBank/DDBJ databases">
        <authorList>
            <person name="Palma L."/>
            <person name="Caballero P."/>
            <person name="Berry C."/>
            <person name="Del Valle E."/>
        </authorList>
    </citation>
    <scope>NUCLEOTIDE SEQUENCE</scope>
    <source>
        <strain evidence="3">M</strain>
    </source>
</reference>
<feature type="domain" description="KfrA N-terminal DNA-binding" evidence="2">
    <location>
        <begin position="8"/>
        <end position="120"/>
    </location>
</feature>
<dbReference type="InterPro" id="IPR021104">
    <property type="entry name" value="KfrA_DNA-bd_N"/>
</dbReference>
<evidence type="ECO:0000256" key="1">
    <source>
        <dbReference type="SAM" id="Coils"/>
    </source>
</evidence>
<protein>
    <submittedName>
        <fullName evidence="3">DNA-binding protein</fullName>
    </submittedName>
</protein>
<keyword evidence="1" id="KW-0175">Coiled coil</keyword>
<evidence type="ECO:0000259" key="2">
    <source>
        <dbReference type="Pfam" id="PF11740"/>
    </source>
</evidence>
<dbReference type="RefSeq" id="WP_323868244.1">
    <property type="nucleotide sequence ID" value="NZ_JACXBF010000044.1"/>
</dbReference>
<dbReference type="GO" id="GO:0000776">
    <property type="term" value="C:kinetochore"/>
    <property type="evidence" value="ECO:0007669"/>
    <property type="project" value="UniProtKB-KW"/>
</dbReference>
<feature type="coiled-coil region" evidence="1">
    <location>
        <begin position="109"/>
        <end position="192"/>
    </location>
</feature>
<reference evidence="3" key="2">
    <citation type="journal article" date="2024" name="Toxins">
        <title>Genome Sequence Analysis of Native Xenorhabdus Strains Isolated from Entomopathogenic Nematodes in Argentina.</title>
        <authorList>
            <person name="Palma L."/>
            <person name="Frizzo L."/>
            <person name="Kaiser S."/>
            <person name="Berry C."/>
            <person name="Caballero P."/>
            <person name="Bode H.B."/>
            <person name="Del Valle E.E."/>
        </authorList>
    </citation>
    <scope>NUCLEOTIDE SEQUENCE</scope>
    <source>
        <strain evidence="3">M</strain>
    </source>
</reference>
<sequence length="204" mass="22851">MKIKQEIKDKIITAANTLLAEGVESPTNEQVREYMGGGSLSHISPVMREWREAKKSEVMAALEIPSDLKKVIETSLGQVWTAASKLASTAIETIRSETDTAIKAAIAERDEALAEIIHLEGSIEDLRKQLAEKEQSIQQIGKEQENKTAQIMQLTTENTSLVARISEKNEQVQSLKNEVKESRSDYKKLQNQLIEFGLMLKKQD</sequence>
<dbReference type="EMBL" id="JACXBF010000044">
    <property type="protein sequence ID" value="MBD2799122.1"/>
    <property type="molecule type" value="Genomic_DNA"/>
</dbReference>
<dbReference type="Pfam" id="PF11740">
    <property type="entry name" value="KfrA_N"/>
    <property type="match status" value="1"/>
</dbReference>
<dbReference type="GO" id="GO:0003677">
    <property type="term" value="F:DNA binding"/>
    <property type="evidence" value="ECO:0007669"/>
    <property type="project" value="UniProtKB-KW"/>
</dbReference>
<dbReference type="AlphaFoldDB" id="A0AAW3YNI4"/>
<gene>
    <name evidence="3" type="ORF">ID854_01265</name>
</gene>